<dbReference type="eggNOG" id="COG0664">
    <property type="taxonomic scope" value="Bacteria"/>
</dbReference>
<dbReference type="EMBL" id="AGWX01000001">
    <property type="protein sequence ID" value="EKS41470.1"/>
    <property type="molecule type" value="Genomic_DNA"/>
</dbReference>
<dbReference type="Gene3D" id="1.10.10.10">
    <property type="entry name" value="Winged helix-like DNA-binding domain superfamily/Winged helix DNA-binding domain"/>
    <property type="match status" value="1"/>
</dbReference>
<reference evidence="2 3" key="1">
    <citation type="submission" date="2012-04" db="EMBL/GenBank/DDBJ databases">
        <title>The Genome Sequence of Afipia broomeae ATCC 49717.</title>
        <authorList>
            <consortium name="The Broad Institute Genome Sequencing Platform"/>
            <person name="Earl A."/>
            <person name="Ward D."/>
            <person name="Feldgarden M."/>
            <person name="Gevers D."/>
            <person name="Huys G."/>
            <person name="Walker B."/>
            <person name="Young S.K."/>
            <person name="Zeng Q."/>
            <person name="Gargeya S."/>
            <person name="Fitzgerald M."/>
            <person name="Haas B."/>
            <person name="Abouelleil A."/>
            <person name="Alvarado L."/>
            <person name="Arachchi H.M."/>
            <person name="Berlin A."/>
            <person name="Chapman S.B."/>
            <person name="Goldberg J."/>
            <person name="Griggs A."/>
            <person name="Gujja S."/>
            <person name="Hansen M."/>
            <person name="Howarth C."/>
            <person name="Imamovic A."/>
            <person name="Larimer J."/>
            <person name="McCowen C."/>
            <person name="Montmayeur A."/>
            <person name="Murphy C."/>
            <person name="Neiman D."/>
            <person name="Pearson M."/>
            <person name="Priest M."/>
            <person name="Roberts A."/>
            <person name="Saif S."/>
            <person name="Shea T."/>
            <person name="Sisk P."/>
            <person name="Sykes S."/>
            <person name="Wortman J."/>
            <person name="Nusbaum C."/>
            <person name="Birren B."/>
        </authorList>
    </citation>
    <scope>NUCLEOTIDE SEQUENCE [LARGE SCALE GENOMIC DNA]</scope>
    <source>
        <strain evidence="2 3">ATCC 49717</strain>
    </source>
</reference>
<gene>
    <name evidence="2" type="ORF">HMPREF9695_00562</name>
</gene>
<feature type="domain" description="HTH crp-type" evidence="1">
    <location>
        <begin position="1"/>
        <end position="71"/>
    </location>
</feature>
<evidence type="ECO:0000259" key="1">
    <source>
        <dbReference type="PROSITE" id="PS51063"/>
    </source>
</evidence>
<dbReference type="InterPro" id="IPR036388">
    <property type="entry name" value="WH-like_DNA-bd_sf"/>
</dbReference>
<sequence>MTRLAHFFSEIHFRSNANGLVEKSSCPLPLSETQLGETSGMSIATVNRHLQKLRRSRAADLSGRVVVANFPKLNSIADFDPEYFHLQVQPKV</sequence>
<dbReference type="InterPro" id="IPR036390">
    <property type="entry name" value="WH_DNA-bd_sf"/>
</dbReference>
<evidence type="ECO:0000313" key="3">
    <source>
        <dbReference type="Proteomes" id="UP000001096"/>
    </source>
</evidence>
<dbReference type="Pfam" id="PF13545">
    <property type="entry name" value="HTH_Crp_2"/>
    <property type="match status" value="1"/>
</dbReference>
<dbReference type="GO" id="GO:0003677">
    <property type="term" value="F:DNA binding"/>
    <property type="evidence" value="ECO:0007669"/>
    <property type="project" value="InterPro"/>
</dbReference>
<comment type="caution">
    <text evidence="2">The sequence shown here is derived from an EMBL/GenBank/DDBJ whole genome shotgun (WGS) entry which is preliminary data.</text>
</comment>
<proteinExistence type="predicted"/>
<dbReference type="PATRIC" id="fig|883078.3.peg.586"/>
<dbReference type="InterPro" id="IPR012318">
    <property type="entry name" value="HTH_CRP"/>
</dbReference>
<dbReference type="SUPFAM" id="SSF46785">
    <property type="entry name" value="Winged helix' DNA-binding domain"/>
    <property type="match status" value="1"/>
</dbReference>
<accession>K8PPM0</accession>
<keyword evidence="3" id="KW-1185">Reference proteome</keyword>
<dbReference type="PROSITE" id="PS51063">
    <property type="entry name" value="HTH_CRP_2"/>
    <property type="match status" value="1"/>
</dbReference>
<protein>
    <recommendedName>
        <fullName evidence="1">HTH crp-type domain-containing protein</fullName>
    </recommendedName>
</protein>
<dbReference type="GO" id="GO:0006355">
    <property type="term" value="P:regulation of DNA-templated transcription"/>
    <property type="evidence" value="ECO:0007669"/>
    <property type="project" value="InterPro"/>
</dbReference>
<name>K8PPM0_9BRAD</name>
<dbReference type="Proteomes" id="UP000001096">
    <property type="component" value="Unassembled WGS sequence"/>
</dbReference>
<evidence type="ECO:0000313" key="2">
    <source>
        <dbReference type="EMBL" id="EKS41470.1"/>
    </source>
</evidence>
<dbReference type="AlphaFoldDB" id="K8PPM0"/>
<dbReference type="HOGENOM" id="CLU_2406774_0_0_5"/>
<organism evidence="2 3">
    <name type="scientific">Afipia broomeae ATCC 49717</name>
    <dbReference type="NCBI Taxonomy" id="883078"/>
    <lineage>
        <taxon>Bacteria</taxon>
        <taxon>Pseudomonadati</taxon>
        <taxon>Pseudomonadota</taxon>
        <taxon>Alphaproteobacteria</taxon>
        <taxon>Hyphomicrobiales</taxon>
        <taxon>Nitrobacteraceae</taxon>
        <taxon>Afipia</taxon>
    </lineage>
</organism>